<dbReference type="Proteomes" id="UP000310532">
    <property type="component" value="Unassembled WGS sequence"/>
</dbReference>
<proteinExistence type="predicted"/>
<evidence type="ECO:0008006" key="3">
    <source>
        <dbReference type="Google" id="ProtNLM"/>
    </source>
</evidence>
<dbReference type="RefSeq" id="WP_136009914.1">
    <property type="nucleotide sequence ID" value="NZ_SRYZ01000013.1"/>
</dbReference>
<dbReference type="AlphaFoldDB" id="A0A4S2B0F4"/>
<keyword evidence="2" id="KW-1185">Reference proteome</keyword>
<organism evidence="1 2">
    <name type="scientific">Bacteroides muris</name>
    <name type="common">ex Afrizal et al. 2022</name>
    <dbReference type="NCBI Taxonomy" id="2516960"/>
    <lineage>
        <taxon>Bacteria</taxon>
        <taxon>Pseudomonadati</taxon>
        <taxon>Bacteroidota</taxon>
        <taxon>Bacteroidia</taxon>
        <taxon>Bacteroidales</taxon>
        <taxon>Bacteroidaceae</taxon>
        <taxon>Bacteroides</taxon>
    </lineage>
</organism>
<sequence>MKTIKVKLVGGMVVCALSFFGYSQINHAEKLDDLLLENIEALADDEVEINGKCIGSGSIPCPRSNEGVKHVLYY</sequence>
<protein>
    <recommendedName>
        <fullName evidence="3">NVEALA protein</fullName>
    </recommendedName>
</protein>
<accession>A0A4S2B0F4</accession>
<evidence type="ECO:0000313" key="1">
    <source>
        <dbReference type="EMBL" id="TGY06892.1"/>
    </source>
</evidence>
<gene>
    <name evidence="1" type="ORF">E5355_07955</name>
</gene>
<dbReference type="EMBL" id="SRYZ01000013">
    <property type="protein sequence ID" value="TGY06892.1"/>
    <property type="molecule type" value="Genomic_DNA"/>
</dbReference>
<reference evidence="1 2" key="1">
    <citation type="submission" date="2019-04" db="EMBL/GenBank/DDBJ databases">
        <title>Microbes associate with the intestines of laboratory mice.</title>
        <authorList>
            <person name="Navarre W."/>
            <person name="Wong E."/>
            <person name="Huang K."/>
            <person name="Tropini C."/>
            <person name="Ng K."/>
            <person name="Yu B."/>
        </authorList>
    </citation>
    <scope>NUCLEOTIDE SEQUENCE [LARGE SCALE GENOMIC DNA]</scope>
    <source>
        <strain evidence="1 2">NM69_E16B</strain>
    </source>
</reference>
<comment type="caution">
    <text evidence="1">The sequence shown here is derived from an EMBL/GenBank/DDBJ whole genome shotgun (WGS) entry which is preliminary data.</text>
</comment>
<evidence type="ECO:0000313" key="2">
    <source>
        <dbReference type="Proteomes" id="UP000310532"/>
    </source>
</evidence>
<name>A0A4S2B0F4_9BACE</name>